<comment type="caution">
    <text evidence="9">The sequence shown here is derived from an EMBL/GenBank/DDBJ whole genome shotgun (WGS) entry which is preliminary data.</text>
</comment>
<proteinExistence type="inferred from homology"/>
<feature type="region of interest" description="Disordered" evidence="7">
    <location>
        <begin position="100"/>
        <end position="153"/>
    </location>
</feature>
<feature type="domain" description="OCEL" evidence="8">
    <location>
        <begin position="463"/>
        <end position="572"/>
    </location>
</feature>
<evidence type="ECO:0000256" key="1">
    <source>
        <dbReference type="ARBA" id="ARBA00004123"/>
    </source>
</evidence>
<dbReference type="InterPro" id="IPR042065">
    <property type="entry name" value="E3_ELL-like"/>
</dbReference>
<keyword evidence="10" id="KW-1185">Reference proteome</keyword>
<keyword evidence="5" id="KW-0539">Nucleus</keyword>
<comment type="similarity">
    <text evidence="2 6">Belongs to the ELL/occludin family.</text>
</comment>
<dbReference type="Gene3D" id="1.10.10.2670">
    <property type="entry name" value="E3 ubiquitin-protein ligase"/>
    <property type="match status" value="1"/>
</dbReference>
<dbReference type="Pfam" id="PF07303">
    <property type="entry name" value="Occludin_ELL"/>
    <property type="match status" value="1"/>
</dbReference>
<evidence type="ECO:0000256" key="7">
    <source>
        <dbReference type="SAM" id="MobiDB-lite"/>
    </source>
</evidence>
<dbReference type="Gene3D" id="6.10.140.340">
    <property type="match status" value="1"/>
</dbReference>
<evidence type="ECO:0000259" key="8">
    <source>
        <dbReference type="PROSITE" id="PS51980"/>
    </source>
</evidence>
<feature type="compositionally biased region" description="Polar residues" evidence="7">
    <location>
        <begin position="117"/>
        <end position="144"/>
    </location>
</feature>
<dbReference type="EMBL" id="JAWJWF010000006">
    <property type="protein sequence ID" value="KAK6631594.1"/>
    <property type="molecule type" value="Genomic_DNA"/>
</dbReference>
<dbReference type="InterPro" id="IPR019464">
    <property type="entry name" value="ELL_N"/>
</dbReference>
<accession>A0ABR1AZ29</accession>
<evidence type="ECO:0000256" key="5">
    <source>
        <dbReference type="ARBA" id="ARBA00023242"/>
    </source>
</evidence>
<dbReference type="InterPro" id="IPR010844">
    <property type="entry name" value="Occludin_ELL"/>
</dbReference>
<dbReference type="InterPro" id="IPR031176">
    <property type="entry name" value="ELL/occludin"/>
</dbReference>
<dbReference type="InterPro" id="IPR036390">
    <property type="entry name" value="WH_DNA-bd_sf"/>
</dbReference>
<sequence>MIHLALSCLLEQHLSIPSAQASSSRAQVFNFVVSLNAEEGTFVYLQSKGSRALESCGALSHTMCIQANDDVYEATRHRLTEVDEQQRKYRTQVISNEADFKRKLPGSLHSRPFPSVMRSSSQKLKPREQNPSLQHSRIVSNNHAQKPGNPELMRRPLRERLIHLLALKPYKKPELYDRLNRDGLSEKDRKNLPRLLPQVAKLGSDNTYHMVRGVWNDVQEDWPFYTEQDRQTLRRRKPQNLTPPGSSDTGSTGSGQSPTSTHPGSPPSIIQGAPKRPGYHETVDGIQSKRRRISHYCKPQVENYRPPQEPDYQQEEDVEDPPVPVRTRPYGDTGGYGFDERRNRRLEEEAMRKKEDRSYAAKNISDSKKSINITSDFNKRPNNYAVNDVKETGATYLSDNVKTIYDRKLEENVKRADSPATVTSSQQQIEAMRSKFDYADTRTKYQNSDTIQENTVSASDTVPDYITKYTTITNETQRRQYKEEFISCYPEYKTLHANMDKVTQKFSRLKEELSKHDKGSKEFRDLNKLIKSEYNDSLADKTYQEEKKRFYYLHGKLSRIKKLVSEYDDTAYY</sequence>
<evidence type="ECO:0000256" key="3">
    <source>
        <dbReference type="ARBA" id="ARBA00023015"/>
    </source>
</evidence>
<dbReference type="PANTHER" id="PTHR23288:SF17">
    <property type="entry name" value="RNA POLYMERASE II ELONGATION FACTOR ELL"/>
    <property type="match status" value="1"/>
</dbReference>
<dbReference type="SUPFAM" id="SSF46785">
    <property type="entry name" value="Winged helix' DNA-binding domain"/>
    <property type="match status" value="1"/>
</dbReference>
<evidence type="ECO:0000313" key="10">
    <source>
        <dbReference type="Proteomes" id="UP001359485"/>
    </source>
</evidence>
<evidence type="ECO:0000256" key="6">
    <source>
        <dbReference type="PROSITE-ProRule" id="PRU01324"/>
    </source>
</evidence>
<protein>
    <recommendedName>
        <fullName evidence="8">OCEL domain-containing protein</fullName>
    </recommendedName>
</protein>
<comment type="subcellular location">
    <subcellularLocation>
        <location evidence="1">Nucleus</location>
    </subcellularLocation>
</comment>
<dbReference type="Proteomes" id="UP001359485">
    <property type="component" value="Unassembled WGS sequence"/>
</dbReference>
<feature type="region of interest" description="Disordered" evidence="7">
    <location>
        <begin position="230"/>
        <end position="339"/>
    </location>
</feature>
<dbReference type="PANTHER" id="PTHR23288">
    <property type="entry name" value="OCCLUDIN AND RNA POLYMERASE II ELONGATION FACTOR ELL"/>
    <property type="match status" value="1"/>
</dbReference>
<organism evidence="9 10">
    <name type="scientific">Polyplax serrata</name>
    <name type="common">Common mouse louse</name>
    <dbReference type="NCBI Taxonomy" id="468196"/>
    <lineage>
        <taxon>Eukaryota</taxon>
        <taxon>Metazoa</taxon>
        <taxon>Ecdysozoa</taxon>
        <taxon>Arthropoda</taxon>
        <taxon>Hexapoda</taxon>
        <taxon>Insecta</taxon>
        <taxon>Pterygota</taxon>
        <taxon>Neoptera</taxon>
        <taxon>Paraneoptera</taxon>
        <taxon>Psocodea</taxon>
        <taxon>Troctomorpha</taxon>
        <taxon>Phthiraptera</taxon>
        <taxon>Anoplura</taxon>
        <taxon>Polyplacidae</taxon>
        <taxon>Polyplax</taxon>
    </lineage>
</organism>
<keyword evidence="3" id="KW-0805">Transcription regulation</keyword>
<dbReference type="PROSITE" id="PS51980">
    <property type="entry name" value="OCEL"/>
    <property type="match status" value="1"/>
</dbReference>
<evidence type="ECO:0000256" key="4">
    <source>
        <dbReference type="ARBA" id="ARBA00023163"/>
    </source>
</evidence>
<gene>
    <name evidence="9" type="ORF">RUM44_006123</name>
</gene>
<keyword evidence="4" id="KW-0804">Transcription</keyword>
<evidence type="ECO:0000256" key="2">
    <source>
        <dbReference type="ARBA" id="ARBA00009171"/>
    </source>
</evidence>
<evidence type="ECO:0000313" key="9">
    <source>
        <dbReference type="EMBL" id="KAK6631594.1"/>
    </source>
</evidence>
<feature type="compositionally biased region" description="Low complexity" evidence="7">
    <location>
        <begin position="242"/>
        <end position="263"/>
    </location>
</feature>
<reference evidence="9 10" key="1">
    <citation type="submission" date="2023-09" db="EMBL/GenBank/DDBJ databases">
        <title>Genomes of two closely related lineages of the louse Polyplax serrata with different host specificities.</title>
        <authorList>
            <person name="Martinu J."/>
            <person name="Tarabai H."/>
            <person name="Stefka J."/>
            <person name="Hypsa V."/>
        </authorList>
    </citation>
    <scope>NUCLEOTIDE SEQUENCE [LARGE SCALE GENOMIC DNA]</scope>
    <source>
        <strain evidence="9">98ZLc_SE</strain>
    </source>
</reference>
<dbReference type="SUPFAM" id="SSF144292">
    <property type="entry name" value="occludin/ELL-like"/>
    <property type="match status" value="1"/>
</dbReference>
<dbReference type="Pfam" id="PF10390">
    <property type="entry name" value="ELL"/>
    <property type="match status" value="1"/>
</dbReference>
<name>A0ABR1AZ29_POLSC</name>